<dbReference type="EMBL" id="JAACJS010000015">
    <property type="protein sequence ID" value="NCI50965.1"/>
    <property type="molecule type" value="Genomic_DNA"/>
</dbReference>
<dbReference type="PROSITE" id="PS50059">
    <property type="entry name" value="FKBP_PPIASE"/>
    <property type="match status" value="1"/>
</dbReference>
<keyword evidence="3 4" id="KW-0413">Isomerase</keyword>
<dbReference type="PANTHER" id="PTHR45779">
    <property type="entry name" value="PEPTIDYLPROLYL ISOMERASE"/>
    <property type="match status" value="1"/>
</dbReference>
<evidence type="ECO:0000256" key="7">
    <source>
        <dbReference type="SAM" id="SignalP"/>
    </source>
</evidence>
<keyword evidence="2 4" id="KW-0697">Rotamase</keyword>
<dbReference type="PANTHER" id="PTHR45779:SF7">
    <property type="entry name" value="PEPTIDYLPROLYL ISOMERASE"/>
    <property type="match status" value="1"/>
</dbReference>
<dbReference type="SUPFAM" id="SSF54534">
    <property type="entry name" value="FKBP-like"/>
    <property type="match status" value="1"/>
</dbReference>
<dbReference type="PROSITE" id="PS50005">
    <property type="entry name" value="TPR"/>
    <property type="match status" value="1"/>
</dbReference>
<feature type="repeat" description="TPR" evidence="5">
    <location>
        <begin position="221"/>
        <end position="254"/>
    </location>
</feature>
<reference evidence="9 10" key="1">
    <citation type="submission" date="2020-01" db="EMBL/GenBank/DDBJ databases">
        <title>Genome analysis.</title>
        <authorList>
            <person name="Wu S."/>
            <person name="Wang G."/>
        </authorList>
    </citation>
    <scope>NUCLEOTIDE SEQUENCE [LARGE SCALE GENOMIC DNA]</scope>
    <source>
        <strain evidence="9 10">SYL130</strain>
    </source>
</reference>
<dbReference type="SUPFAM" id="SSF48452">
    <property type="entry name" value="TPR-like"/>
    <property type="match status" value="1"/>
</dbReference>
<dbReference type="PROSITE" id="PS50293">
    <property type="entry name" value="TPR_REGION"/>
    <property type="match status" value="1"/>
</dbReference>
<evidence type="ECO:0000313" key="9">
    <source>
        <dbReference type="EMBL" id="NCI50965.1"/>
    </source>
</evidence>
<feature type="signal peptide" evidence="7">
    <location>
        <begin position="1"/>
        <end position="20"/>
    </location>
</feature>
<accession>A0ABW9ZUZ1</accession>
<evidence type="ECO:0000256" key="6">
    <source>
        <dbReference type="RuleBase" id="RU003915"/>
    </source>
</evidence>
<dbReference type="RefSeq" id="WP_161819269.1">
    <property type="nucleotide sequence ID" value="NZ_JAACJS010000015.1"/>
</dbReference>
<dbReference type="InterPro" id="IPR001179">
    <property type="entry name" value="PPIase_FKBP_dom"/>
</dbReference>
<evidence type="ECO:0000313" key="10">
    <source>
        <dbReference type="Proteomes" id="UP000753802"/>
    </source>
</evidence>
<dbReference type="InterPro" id="IPR019734">
    <property type="entry name" value="TPR_rpt"/>
</dbReference>
<name>A0ABW9ZUZ1_9BACT</name>
<dbReference type="SMART" id="SM00028">
    <property type="entry name" value="TPR"/>
    <property type="match status" value="1"/>
</dbReference>
<gene>
    <name evidence="9" type="ORF">GWC95_13610</name>
</gene>
<dbReference type="Gene3D" id="3.10.50.40">
    <property type="match status" value="1"/>
</dbReference>
<dbReference type="Proteomes" id="UP000753802">
    <property type="component" value="Unassembled WGS sequence"/>
</dbReference>
<feature type="chain" id="PRO_5047464880" description="Peptidyl-prolyl cis-trans isomerase" evidence="7">
    <location>
        <begin position="21"/>
        <end position="275"/>
    </location>
</feature>
<comment type="caution">
    <text evidence="9">The sequence shown here is derived from an EMBL/GenBank/DDBJ whole genome shotgun (WGS) entry which is preliminary data.</text>
</comment>
<evidence type="ECO:0000256" key="5">
    <source>
        <dbReference type="PROSITE-ProRule" id="PRU00339"/>
    </source>
</evidence>
<dbReference type="InterPro" id="IPR046357">
    <property type="entry name" value="PPIase_dom_sf"/>
</dbReference>
<dbReference type="Gene3D" id="1.25.40.10">
    <property type="entry name" value="Tetratricopeptide repeat domain"/>
    <property type="match status" value="1"/>
</dbReference>
<sequence>MKRTILTLVIACCACSIATAQKHDTITTASGLKYYLTKKGSGRMIKPGEVAVWHYTLTLADGSKIDDSRKNNSPLGFAVPTDGLIKGTVEALMLMHVGDRGVFIVPPSLGYGRRGFDAGGSLPAIPPNATLYFDMELVDIKKAALLDTLEKALFKQPVSDTSTPRTDAVIALYKSYKQKKFADMFTSDNDLNTIGYELLQRFPNEAIKIFLLNVEEYPKVGNVYDSLGEGYMNISDFDKAILNYEKSLQIDPGNTNAVEKIKQMKAKRAKSVLQM</sequence>
<evidence type="ECO:0000259" key="8">
    <source>
        <dbReference type="PROSITE" id="PS50059"/>
    </source>
</evidence>
<evidence type="ECO:0000256" key="1">
    <source>
        <dbReference type="ARBA" id="ARBA00000971"/>
    </source>
</evidence>
<dbReference type="Pfam" id="PF00254">
    <property type="entry name" value="FKBP_C"/>
    <property type="match status" value="1"/>
</dbReference>
<proteinExistence type="inferred from homology"/>
<evidence type="ECO:0000256" key="4">
    <source>
        <dbReference type="PROSITE-ProRule" id="PRU00277"/>
    </source>
</evidence>
<evidence type="ECO:0000256" key="3">
    <source>
        <dbReference type="ARBA" id="ARBA00023235"/>
    </source>
</evidence>
<protein>
    <recommendedName>
        <fullName evidence="6">Peptidyl-prolyl cis-trans isomerase</fullName>
        <ecNumber evidence="6">5.2.1.8</ecNumber>
    </recommendedName>
</protein>
<organism evidence="9 10">
    <name type="scientific">Sediminibacterium roseum</name>
    <dbReference type="NCBI Taxonomy" id="1978412"/>
    <lineage>
        <taxon>Bacteria</taxon>
        <taxon>Pseudomonadati</taxon>
        <taxon>Bacteroidota</taxon>
        <taxon>Chitinophagia</taxon>
        <taxon>Chitinophagales</taxon>
        <taxon>Chitinophagaceae</taxon>
        <taxon>Sediminibacterium</taxon>
    </lineage>
</organism>
<keyword evidence="10" id="KW-1185">Reference proteome</keyword>
<comment type="catalytic activity">
    <reaction evidence="1 4 6">
        <text>[protein]-peptidylproline (omega=180) = [protein]-peptidylproline (omega=0)</text>
        <dbReference type="Rhea" id="RHEA:16237"/>
        <dbReference type="Rhea" id="RHEA-COMP:10747"/>
        <dbReference type="Rhea" id="RHEA-COMP:10748"/>
        <dbReference type="ChEBI" id="CHEBI:83833"/>
        <dbReference type="ChEBI" id="CHEBI:83834"/>
        <dbReference type="EC" id="5.2.1.8"/>
    </reaction>
</comment>
<feature type="domain" description="PPIase FKBP-type" evidence="8">
    <location>
        <begin position="48"/>
        <end position="141"/>
    </location>
</feature>
<keyword evidence="5" id="KW-0802">TPR repeat</keyword>
<dbReference type="InterPro" id="IPR011990">
    <property type="entry name" value="TPR-like_helical_dom_sf"/>
</dbReference>
<dbReference type="EC" id="5.2.1.8" evidence="6"/>
<evidence type="ECO:0000256" key="2">
    <source>
        <dbReference type="ARBA" id="ARBA00023110"/>
    </source>
</evidence>
<keyword evidence="7" id="KW-0732">Signal</keyword>
<dbReference type="InterPro" id="IPR044609">
    <property type="entry name" value="FKBP2/11"/>
</dbReference>
<comment type="similarity">
    <text evidence="6">Belongs to the FKBP-type PPIase family.</text>
</comment>